<evidence type="ECO:0008006" key="4">
    <source>
        <dbReference type="Google" id="ProtNLM"/>
    </source>
</evidence>
<accession>A0A1Y1SGV2</accession>
<feature type="region of interest" description="Disordered" evidence="1">
    <location>
        <begin position="201"/>
        <end position="220"/>
    </location>
</feature>
<evidence type="ECO:0000313" key="2">
    <source>
        <dbReference type="EMBL" id="ORE88902.1"/>
    </source>
</evidence>
<dbReference type="STRING" id="1317117.ATO7_03465"/>
<sequence length="220" mass="24710">MRAWPSCSFVTPEHAPRIIANTMSQAIAMMFPRLRYLLLLAGLIALSGCALFQPKIVPPCSEAAYHQFDFWLGEWNVLRAGDESGDEAYNSITPIMQGCALQERYHTSSGYSGESLNWYDPELMQWRQTWVDVSGTVLQLSGGLNAEGQMVLTGNNRRDERDKPLLDRITWTPYEDGTVVQQWDISRDNGATWERIFSGLYEPRVPAPQPESPAADNPGP</sequence>
<name>A0A1Y1SGV2_9GAMM</name>
<dbReference type="EMBL" id="AQQV01000001">
    <property type="protein sequence ID" value="ORE88902.1"/>
    <property type="molecule type" value="Genomic_DNA"/>
</dbReference>
<organism evidence="2 3">
    <name type="scientific">Oceanococcus atlanticus</name>
    <dbReference type="NCBI Taxonomy" id="1317117"/>
    <lineage>
        <taxon>Bacteria</taxon>
        <taxon>Pseudomonadati</taxon>
        <taxon>Pseudomonadota</taxon>
        <taxon>Gammaproteobacteria</taxon>
        <taxon>Chromatiales</taxon>
        <taxon>Oceanococcaceae</taxon>
        <taxon>Oceanococcus</taxon>
    </lineage>
</organism>
<evidence type="ECO:0000313" key="3">
    <source>
        <dbReference type="Proteomes" id="UP000192342"/>
    </source>
</evidence>
<gene>
    <name evidence="2" type="ORF">ATO7_03465</name>
</gene>
<dbReference type="AlphaFoldDB" id="A0A1Y1SGV2"/>
<keyword evidence="3" id="KW-1185">Reference proteome</keyword>
<evidence type="ECO:0000256" key="1">
    <source>
        <dbReference type="SAM" id="MobiDB-lite"/>
    </source>
</evidence>
<proteinExistence type="predicted"/>
<protein>
    <recommendedName>
        <fullName evidence="4">DUF1579 domain-containing protein</fullName>
    </recommendedName>
</protein>
<reference evidence="2 3" key="1">
    <citation type="submission" date="2013-04" db="EMBL/GenBank/DDBJ databases">
        <title>Oceanococcus atlanticus 22II-S10r2 Genome Sequencing.</title>
        <authorList>
            <person name="Lai Q."/>
            <person name="Li G."/>
            <person name="Shao Z."/>
        </authorList>
    </citation>
    <scope>NUCLEOTIDE SEQUENCE [LARGE SCALE GENOMIC DNA]</scope>
    <source>
        <strain evidence="2 3">22II-S10r2</strain>
    </source>
</reference>
<comment type="caution">
    <text evidence="2">The sequence shown here is derived from an EMBL/GenBank/DDBJ whole genome shotgun (WGS) entry which is preliminary data.</text>
</comment>
<dbReference type="Proteomes" id="UP000192342">
    <property type="component" value="Unassembled WGS sequence"/>
</dbReference>